<comment type="caution">
    <text evidence="1">The sequence shown here is derived from an EMBL/GenBank/DDBJ whole genome shotgun (WGS) entry which is preliminary data.</text>
</comment>
<organism evidence="1 2">
    <name type="scientific">Candidatus Berkelbacteria bacterium CG08_land_8_20_14_0_20_39_8</name>
    <dbReference type="NCBI Taxonomy" id="1974511"/>
    <lineage>
        <taxon>Bacteria</taxon>
        <taxon>Candidatus Berkelbacteria</taxon>
    </lineage>
</organism>
<sequence>MDISRIIDWIEIIGNELPNFPTLPVSFSDLPENGFFIVPDQNDSRKLDGDGHKANIYQKRSKYDIDGQIYSHEKAEGFDFNRDVRLFYAANLNSMHGTTEISESINNNTMVIQLHPNLFSYFHQISSPPEKIGPKVTKRPQDFFKAGDLV</sequence>
<proteinExistence type="predicted"/>
<reference evidence="2" key="1">
    <citation type="submission" date="2017-09" db="EMBL/GenBank/DDBJ databases">
        <title>Depth-based differentiation of microbial function through sediment-hosted aquifers and enrichment of novel symbionts in the deep terrestrial subsurface.</title>
        <authorList>
            <person name="Probst A.J."/>
            <person name="Ladd B."/>
            <person name="Jarett J.K."/>
            <person name="Geller-Mcgrath D.E."/>
            <person name="Sieber C.M.K."/>
            <person name="Emerson J.B."/>
            <person name="Anantharaman K."/>
            <person name="Thomas B.C."/>
            <person name="Malmstrom R."/>
            <person name="Stieglmeier M."/>
            <person name="Klingl A."/>
            <person name="Woyke T."/>
            <person name="Ryan C.M."/>
            <person name="Banfield J.F."/>
        </authorList>
    </citation>
    <scope>NUCLEOTIDE SEQUENCE [LARGE SCALE GENOMIC DNA]</scope>
</reference>
<evidence type="ECO:0000313" key="2">
    <source>
        <dbReference type="Proteomes" id="UP000229896"/>
    </source>
</evidence>
<accession>A0A2M6YCM3</accession>
<evidence type="ECO:0000313" key="1">
    <source>
        <dbReference type="EMBL" id="PIU24442.1"/>
    </source>
</evidence>
<gene>
    <name evidence="1" type="ORF">COT12_01020</name>
</gene>
<protein>
    <submittedName>
        <fullName evidence="1">Uncharacterized protein</fullName>
    </submittedName>
</protein>
<dbReference type="EMBL" id="PEXI01000035">
    <property type="protein sequence ID" value="PIU24442.1"/>
    <property type="molecule type" value="Genomic_DNA"/>
</dbReference>
<name>A0A2M6YCM3_9BACT</name>
<dbReference type="AlphaFoldDB" id="A0A2M6YCM3"/>
<dbReference type="Proteomes" id="UP000229896">
    <property type="component" value="Unassembled WGS sequence"/>
</dbReference>